<feature type="domain" description="Pyrroline-5-carboxylate reductase catalytic N-terminal" evidence="6">
    <location>
        <begin position="3"/>
        <end position="98"/>
    </location>
</feature>
<comment type="catalytic activity">
    <reaction evidence="4">
        <text>L-proline + NADP(+) = (S)-1-pyrroline-5-carboxylate + NADPH + 2 H(+)</text>
        <dbReference type="Rhea" id="RHEA:14109"/>
        <dbReference type="ChEBI" id="CHEBI:15378"/>
        <dbReference type="ChEBI" id="CHEBI:17388"/>
        <dbReference type="ChEBI" id="CHEBI:57783"/>
        <dbReference type="ChEBI" id="CHEBI:58349"/>
        <dbReference type="ChEBI" id="CHEBI:60039"/>
        <dbReference type="EC" id="1.5.1.2"/>
    </reaction>
</comment>
<evidence type="ECO:0000256" key="3">
    <source>
        <dbReference type="ARBA" id="ARBA00023002"/>
    </source>
</evidence>
<dbReference type="InterPro" id="IPR000304">
    <property type="entry name" value="Pyrroline-COOH_reductase"/>
</dbReference>
<comment type="catalytic activity">
    <reaction evidence="4">
        <text>L-proline + NAD(+) = (S)-1-pyrroline-5-carboxylate + NADH + 2 H(+)</text>
        <dbReference type="Rhea" id="RHEA:14105"/>
        <dbReference type="ChEBI" id="CHEBI:15378"/>
        <dbReference type="ChEBI" id="CHEBI:17388"/>
        <dbReference type="ChEBI" id="CHEBI:57540"/>
        <dbReference type="ChEBI" id="CHEBI:57945"/>
        <dbReference type="ChEBI" id="CHEBI:60039"/>
        <dbReference type="EC" id="1.5.1.2"/>
    </reaction>
</comment>
<dbReference type="GO" id="GO:0055129">
    <property type="term" value="P:L-proline biosynthetic process"/>
    <property type="evidence" value="ECO:0007669"/>
    <property type="project" value="UniProtKB-UniRule"/>
</dbReference>
<dbReference type="Gene3D" id="3.40.50.720">
    <property type="entry name" value="NAD(P)-binding Rossmann-like Domain"/>
    <property type="match status" value="1"/>
</dbReference>
<comment type="function">
    <text evidence="4">Catalyzes the reduction of 1-pyrroline-5-carboxylate (PCA) to L-proline.</text>
</comment>
<name>A0A2K8P3B4_9MOLU</name>
<dbReference type="PANTHER" id="PTHR11645:SF0">
    <property type="entry name" value="PYRROLINE-5-CARBOXYLATE REDUCTASE 3"/>
    <property type="match status" value="1"/>
</dbReference>
<dbReference type="GO" id="GO:0004735">
    <property type="term" value="F:pyrroline-5-carboxylate reductase activity"/>
    <property type="evidence" value="ECO:0007669"/>
    <property type="project" value="UniProtKB-UniRule"/>
</dbReference>
<evidence type="ECO:0000256" key="2">
    <source>
        <dbReference type="ARBA" id="ARBA00022857"/>
    </source>
</evidence>
<gene>
    <name evidence="4 8" type="primary">proC</name>
    <name evidence="8" type="ORF">MTABA_v1c00430</name>
</gene>
<evidence type="ECO:0000256" key="1">
    <source>
        <dbReference type="ARBA" id="ARBA00005525"/>
    </source>
</evidence>
<feature type="binding site" evidence="5">
    <location>
        <begin position="7"/>
        <end position="12"/>
    </location>
    <ligand>
        <name>NADP(+)</name>
        <dbReference type="ChEBI" id="CHEBI:58349"/>
    </ligand>
</feature>
<keyword evidence="2 4" id="KW-0521">NADP</keyword>
<dbReference type="OrthoDB" id="9805754at2"/>
<evidence type="ECO:0000256" key="4">
    <source>
        <dbReference type="HAMAP-Rule" id="MF_01925"/>
    </source>
</evidence>
<feature type="domain" description="Pyrroline-5-carboxylate reductase dimerisation" evidence="7">
    <location>
        <begin position="163"/>
        <end position="265"/>
    </location>
</feature>
<comment type="pathway">
    <text evidence="4">Amino-acid biosynthesis; L-proline biosynthesis; L-proline from L-glutamate 5-semialdehyde: step 1/1.</text>
</comment>
<evidence type="ECO:0000256" key="5">
    <source>
        <dbReference type="PIRSR" id="PIRSR000193-1"/>
    </source>
</evidence>
<dbReference type="PIRSF" id="PIRSF000193">
    <property type="entry name" value="Pyrrol-5-carb_rd"/>
    <property type="match status" value="1"/>
</dbReference>
<organism evidence="8 9">
    <name type="scientific">Mesoplasma tabanidae</name>
    <dbReference type="NCBI Taxonomy" id="219745"/>
    <lineage>
        <taxon>Bacteria</taxon>
        <taxon>Bacillati</taxon>
        <taxon>Mycoplasmatota</taxon>
        <taxon>Mollicutes</taxon>
        <taxon>Entomoplasmatales</taxon>
        <taxon>Entomoplasmataceae</taxon>
        <taxon>Mesoplasma</taxon>
    </lineage>
</organism>
<dbReference type="SUPFAM" id="SSF48179">
    <property type="entry name" value="6-phosphogluconate dehydrogenase C-terminal domain-like"/>
    <property type="match status" value="1"/>
</dbReference>
<evidence type="ECO:0000313" key="9">
    <source>
        <dbReference type="Proteomes" id="UP000232223"/>
    </source>
</evidence>
<keyword evidence="9" id="KW-1185">Reference proteome</keyword>
<sequence>MKKVLFIGLGHMGSALIKGILKNSNNNVEIFGYDAIKETQQKAIKNMEGLKSLKKLSEIQDKNIDFIVIGTRPIDVEPLCKEIDELDINKKTIICMANAVTIDNIQNCFINNKDVAVIRMMPNMNASIQKSVTALASKNASIEVMKFVTEMFQLCGLVENVSEDKFGTLTAISGCSPSYVISFFKAMTDYAIKSGFEKEQAFRIIEQVIIGSAMNASKSEVPLRTVVDQICVPNGSTIEGQKILDNKNFEQIVQEALLAADKKATN</sequence>
<dbReference type="EMBL" id="CP024969">
    <property type="protein sequence ID" value="ATZ21251.1"/>
    <property type="molecule type" value="Genomic_DNA"/>
</dbReference>
<evidence type="ECO:0000259" key="7">
    <source>
        <dbReference type="Pfam" id="PF14748"/>
    </source>
</evidence>
<dbReference type="InterPro" id="IPR029036">
    <property type="entry name" value="P5CR_dimer"/>
</dbReference>
<dbReference type="Proteomes" id="UP000232223">
    <property type="component" value="Chromosome"/>
</dbReference>
<dbReference type="Pfam" id="PF03807">
    <property type="entry name" value="F420_oxidored"/>
    <property type="match status" value="1"/>
</dbReference>
<proteinExistence type="inferred from homology"/>
<protein>
    <recommendedName>
        <fullName evidence="4">Pyrroline-5-carboxylate reductase</fullName>
        <shortName evidence="4">P5C reductase</shortName>
        <shortName evidence="4">P5CR</shortName>
        <ecNumber evidence="4">1.5.1.2</ecNumber>
    </recommendedName>
    <alternativeName>
        <fullName evidence="4">PCA reductase</fullName>
    </alternativeName>
</protein>
<comment type="similarity">
    <text evidence="1 4">Belongs to the pyrroline-5-carboxylate reductase family.</text>
</comment>
<dbReference type="Gene3D" id="1.10.3730.10">
    <property type="entry name" value="ProC C-terminal domain-like"/>
    <property type="match status" value="1"/>
</dbReference>
<comment type="subcellular location">
    <subcellularLocation>
        <location evidence="4">Cytoplasm</location>
    </subcellularLocation>
</comment>
<keyword evidence="4" id="KW-0028">Amino-acid biosynthesis</keyword>
<evidence type="ECO:0000313" key="8">
    <source>
        <dbReference type="EMBL" id="ATZ21251.1"/>
    </source>
</evidence>
<keyword evidence="4" id="KW-0963">Cytoplasm</keyword>
<dbReference type="InterPro" id="IPR036291">
    <property type="entry name" value="NAD(P)-bd_dom_sf"/>
</dbReference>
<dbReference type="PANTHER" id="PTHR11645">
    <property type="entry name" value="PYRROLINE-5-CARBOXYLATE REDUCTASE"/>
    <property type="match status" value="1"/>
</dbReference>
<evidence type="ECO:0000259" key="6">
    <source>
        <dbReference type="Pfam" id="PF03807"/>
    </source>
</evidence>
<dbReference type="InterPro" id="IPR028939">
    <property type="entry name" value="P5C_Rdtase_cat_N"/>
</dbReference>
<keyword evidence="3 4" id="KW-0560">Oxidoreductase</keyword>
<dbReference type="KEGG" id="mtab:MTABA_v1c00430"/>
<dbReference type="EC" id="1.5.1.2" evidence="4"/>
<dbReference type="SUPFAM" id="SSF51735">
    <property type="entry name" value="NAD(P)-binding Rossmann-fold domains"/>
    <property type="match status" value="1"/>
</dbReference>
<dbReference type="Pfam" id="PF14748">
    <property type="entry name" value="P5CR_dimer"/>
    <property type="match status" value="1"/>
</dbReference>
<accession>A0A2K8P3B4</accession>
<dbReference type="HAMAP" id="MF_01925">
    <property type="entry name" value="P5C_reductase"/>
    <property type="match status" value="1"/>
</dbReference>
<dbReference type="AlphaFoldDB" id="A0A2K8P3B4"/>
<reference evidence="8 9" key="1">
    <citation type="submission" date="2017-11" db="EMBL/GenBank/DDBJ databases">
        <title>Genome sequence of Mesoplasma tabanidae BARC 857 (ATCC 49584).</title>
        <authorList>
            <person name="Lo W.-S."/>
            <person name="Kuo C.-H."/>
        </authorList>
    </citation>
    <scope>NUCLEOTIDE SEQUENCE [LARGE SCALE GENOMIC DNA]</scope>
    <source>
        <strain evidence="8 9">BARC 857</strain>
    </source>
</reference>
<dbReference type="GO" id="GO:0005737">
    <property type="term" value="C:cytoplasm"/>
    <property type="evidence" value="ECO:0007669"/>
    <property type="project" value="UniProtKB-SubCell"/>
</dbReference>
<dbReference type="RefSeq" id="WP_100679218.1">
    <property type="nucleotide sequence ID" value="NZ_CP024969.1"/>
</dbReference>
<keyword evidence="4" id="KW-0641">Proline biosynthesis</keyword>
<dbReference type="InterPro" id="IPR008927">
    <property type="entry name" value="6-PGluconate_DH-like_C_sf"/>
</dbReference>
<dbReference type="UniPathway" id="UPA00098">
    <property type="reaction ID" value="UER00361"/>
</dbReference>